<keyword evidence="3" id="KW-1185">Reference proteome</keyword>
<accession>A0A1A8XQR3</accession>
<evidence type="ECO:0000313" key="3">
    <source>
        <dbReference type="Proteomes" id="UP000199169"/>
    </source>
</evidence>
<dbReference type="Gene3D" id="2.60.40.1890">
    <property type="entry name" value="PCu(A)C copper chaperone"/>
    <property type="match status" value="1"/>
</dbReference>
<dbReference type="Proteomes" id="UP000199169">
    <property type="component" value="Unassembled WGS sequence"/>
</dbReference>
<evidence type="ECO:0008006" key="4">
    <source>
        <dbReference type="Google" id="ProtNLM"/>
    </source>
</evidence>
<feature type="signal peptide" evidence="1">
    <location>
        <begin position="1"/>
        <end position="24"/>
    </location>
</feature>
<gene>
    <name evidence="2" type="ORF">ACCAA_310051</name>
</gene>
<proteinExistence type="predicted"/>
<dbReference type="AlphaFoldDB" id="A0A1A8XQR3"/>
<dbReference type="STRING" id="1860102.ACCAA_310051"/>
<protein>
    <recommendedName>
        <fullName evidence="4">Copper chaperone PCu(A)C</fullName>
    </recommendedName>
</protein>
<sequence length="158" mass="16460">MKGIRTPLALAAIVAGVWTTAALAADVEVKDAWVRGTVAGQQATGAFMEISSKSGATIVGAASSAAALTEMHEMRMAGDVMQMRPIPRLEIPAGKPVRLGPGGYHLMLIDLKQPLKKGDSVPLTLQVEGADKKIEAITVKADVRDLTATASPGGEHKH</sequence>
<dbReference type="InterPro" id="IPR007410">
    <property type="entry name" value="LpqE-like"/>
</dbReference>
<dbReference type="RefSeq" id="WP_186407078.1">
    <property type="nucleotide sequence ID" value="NZ_FLQX01000107.1"/>
</dbReference>
<evidence type="ECO:0000313" key="2">
    <source>
        <dbReference type="EMBL" id="SBT06298.1"/>
    </source>
</evidence>
<dbReference type="PANTHER" id="PTHR36302:SF1">
    <property type="entry name" value="COPPER CHAPERONE PCU(A)C"/>
    <property type="match status" value="1"/>
</dbReference>
<feature type="chain" id="PRO_5008381637" description="Copper chaperone PCu(A)C" evidence="1">
    <location>
        <begin position="25"/>
        <end position="158"/>
    </location>
</feature>
<dbReference type="InterPro" id="IPR058248">
    <property type="entry name" value="Lxx211020-like"/>
</dbReference>
<dbReference type="SUPFAM" id="SSF110087">
    <property type="entry name" value="DR1885-like metal-binding protein"/>
    <property type="match status" value="1"/>
</dbReference>
<dbReference type="PANTHER" id="PTHR36302">
    <property type="entry name" value="BLR7088 PROTEIN"/>
    <property type="match status" value="1"/>
</dbReference>
<keyword evidence="1" id="KW-0732">Signal</keyword>
<dbReference type="Pfam" id="PF04314">
    <property type="entry name" value="PCuAC"/>
    <property type="match status" value="1"/>
</dbReference>
<name>A0A1A8XQR3_9PROT</name>
<dbReference type="EMBL" id="FLQX01000107">
    <property type="protein sequence ID" value="SBT06298.1"/>
    <property type="molecule type" value="Genomic_DNA"/>
</dbReference>
<dbReference type="InterPro" id="IPR036182">
    <property type="entry name" value="PCuAC_sf"/>
</dbReference>
<reference evidence="2 3" key="1">
    <citation type="submission" date="2016-06" db="EMBL/GenBank/DDBJ databases">
        <authorList>
            <person name="Kjaerup R.B."/>
            <person name="Dalgaard T.S."/>
            <person name="Juul-Madsen H.R."/>
        </authorList>
    </citation>
    <scope>NUCLEOTIDE SEQUENCE [LARGE SCALE GENOMIC DNA]</scope>
    <source>
        <strain evidence="2">3</strain>
    </source>
</reference>
<evidence type="ECO:0000256" key="1">
    <source>
        <dbReference type="SAM" id="SignalP"/>
    </source>
</evidence>
<organism evidence="2 3">
    <name type="scientific">Candidatus Accumulibacter aalborgensis</name>
    <dbReference type="NCBI Taxonomy" id="1860102"/>
    <lineage>
        <taxon>Bacteria</taxon>
        <taxon>Pseudomonadati</taxon>
        <taxon>Pseudomonadota</taxon>
        <taxon>Betaproteobacteria</taxon>
        <taxon>Candidatus Accumulibacter</taxon>
    </lineage>
</organism>